<dbReference type="RefSeq" id="WP_062084977.1">
    <property type="nucleotide sequence ID" value="NZ_FCOK02000012.1"/>
</dbReference>
<accession>A0A158GB59</accession>
<dbReference type="AlphaFoldDB" id="A0A158GB59"/>
<dbReference type="EMBL" id="FCOK02000012">
    <property type="protein sequence ID" value="SAL29388.1"/>
    <property type="molecule type" value="Genomic_DNA"/>
</dbReference>
<sequence length="199" mass="22351">MSKIRFGTLGPSGTNHEYVARRYIKFHELDADVRLFDNFDDALLAFDGQEIDYLIQCAVHPDTPRVMGSNFRERFVVDTFISPSHALAILTRKEVVKPETISLVSPATDDYADLSAYSTLMPAVSIPLAFDRLMKGECDSALVYHYYFDSNPEELRVDATIGSPDDAWIVYGKQRVGEGEIVAARDSAVSKQFAQMQRD</sequence>
<gene>
    <name evidence="1" type="ORF">AWB69_02305</name>
</gene>
<dbReference type="Proteomes" id="UP000054683">
    <property type="component" value="Unassembled WGS sequence"/>
</dbReference>
<proteinExistence type="predicted"/>
<name>A0A158GB59_9BURK</name>
<organism evidence="1 2">
    <name type="scientific">Caballeronia udeis</name>
    <dbReference type="NCBI Taxonomy" id="1232866"/>
    <lineage>
        <taxon>Bacteria</taxon>
        <taxon>Pseudomonadati</taxon>
        <taxon>Pseudomonadota</taxon>
        <taxon>Betaproteobacteria</taxon>
        <taxon>Burkholderiales</taxon>
        <taxon>Burkholderiaceae</taxon>
        <taxon>Caballeronia</taxon>
    </lineage>
</organism>
<evidence type="ECO:0000313" key="1">
    <source>
        <dbReference type="EMBL" id="SAL29388.1"/>
    </source>
</evidence>
<evidence type="ECO:0008006" key="3">
    <source>
        <dbReference type="Google" id="ProtNLM"/>
    </source>
</evidence>
<reference evidence="1 2" key="1">
    <citation type="submission" date="2016-01" db="EMBL/GenBank/DDBJ databases">
        <authorList>
            <person name="Oliw E.H."/>
        </authorList>
    </citation>
    <scope>NUCLEOTIDE SEQUENCE [LARGE SCALE GENOMIC DNA]</scope>
    <source>
        <strain evidence="1">LMG 27134</strain>
    </source>
</reference>
<dbReference type="OrthoDB" id="4098114at2"/>
<evidence type="ECO:0000313" key="2">
    <source>
        <dbReference type="Proteomes" id="UP000054683"/>
    </source>
</evidence>
<protein>
    <recommendedName>
        <fullName evidence="3">Prephenate dehydratase</fullName>
    </recommendedName>
</protein>